<gene>
    <name evidence="1" type="ORF">JANAI62_13820</name>
</gene>
<evidence type="ECO:0000313" key="2">
    <source>
        <dbReference type="Proteomes" id="UP000786693"/>
    </source>
</evidence>
<dbReference type="RefSeq" id="WP_220748267.1">
    <property type="nucleotide sequence ID" value="NZ_BPFH01000002.1"/>
</dbReference>
<dbReference type="EMBL" id="BPFH01000002">
    <property type="protein sequence ID" value="GIT94759.1"/>
    <property type="molecule type" value="Genomic_DNA"/>
</dbReference>
<evidence type="ECO:0000313" key="1">
    <source>
        <dbReference type="EMBL" id="GIT94759.1"/>
    </source>
</evidence>
<protein>
    <submittedName>
        <fullName evidence="1">Uncharacterized protein</fullName>
    </submittedName>
</protein>
<sequence length="146" mass="15730">MLRPIHIFLSDEAGAVSFDWVVLTAVLVATGLSVMGTIRDGIETASASTASVLQGHLVRTAFESDLCSGGITALQAREDRRRAAGGTDHISVRHWLAVQTGGLDDNSLILEYHKLAKNLPRGDGGWSRDRTIMTALECEMVLRGLD</sequence>
<reference evidence="1 2" key="1">
    <citation type="submission" date="2021-05" db="EMBL/GenBank/DDBJ databases">
        <title>Bacteria Genome sequencing.</title>
        <authorList>
            <person name="Takabe Y."/>
            <person name="Nakajima Y."/>
            <person name="Suzuki S."/>
            <person name="Shiozaki T."/>
        </authorList>
    </citation>
    <scope>NUCLEOTIDE SEQUENCE [LARGE SCALE GENOMIC DNA]</scope>
    <source>
        <strain evidence="1 2">AI_62</strain>
    </source>
</reference>
<keyword evidence="2" id="KW-1185">Reference proteome</keyword>
<comment type="caution">
    <text evidence="1">The sequence shown here is derived from an EMBL/GenBank/DDBJ whole genome shotgun (WGS) entry which is preliminary data.</text>
</comment>
<dbReference type="Proteomes" id="UP000786693">
    <property type="component" value="Unassembled WGS sequence"/>
</dbReference>
<proteinExistence type="predicted"/>
<accession>A0ABQ4NK37</accession>
<organism evidence="1 2">
    <name type="scientific">Jannaschia pagri</name>
    <dbReference type="NCBI Taxonomy" id="2829797"/>
    <lineage>
        <taxon>Bacteria</taxon>
        <taxon>Pseudomonadati</taxon>
        <taxon>Pseudomonadota</taxon>
        <taxon>Alphaproteobacteria</taxon>
        <taxon>Rhodobacterales</taxon>
        <taxon>Roseobacteraceae</taxon>
        <taxon>Jannaschia</taxon>
    </lineage>
</organism>
<name>A0ABQ4NK37_9RHOB</name>